<keyword evidence="12" id="KW-1185">Reference proteome</keyword>
<reference evidence="11 12" key="1">
    <citation type="submission" date="2017-10" db="EMBL/GenBank/DDBJ databases">
        <title>Development of genomic resources for the powdery mildew, Erysiphe pulchra.</title>
        <authorList>
            <person name="Wadl P.A."/>
            <person name="Mack B.M."/>
            <person name="Moore G."/>
            <person name="Beltz S.B."/>
        </authorList>
    </citation>
    <scope>NUCLEOTIDE SEQUENCE [LARGE SCALE GENOMIC DNA]</scope>
    <source>
        <strain evidence="11">Cflorida</strain>
    </source>
</reference>
<dbReference type="PANTHER" id="PTHR11742">
    <property type="entry name" value="MANNOSYL-OLIGOSACCHARIDE ALPHA-1,2-MANNOSIDASE-RELATED"/>
    <property type="match status" value="1"/>
</dbReference>
<accession>A0A2S4Q0R7</accession>
<dbReference type="UniPathway" id="UPA00378"/>
<dbReference type="EMBL" id="PEDP01000061">
    <property type="protein sequence ID" value="POS87847.1"/>
    <property type="molecule type" value="Genomic_DNA"/>
</dbReference>
<dbReference type="Pfam" id="PF01532">
    <property type="entry name" value="Glyco_hydro_47"/>
    <property type="match status" value="1"/>
</dbReference>
<dbReference type="GO" id="GO:0004571">
    <property type="term" value="F:mannosyl-oligosaccharide 1,2-alpha-mannosidase activity"/>
    <property type="evidence" value="ECO:0007669"/>
    <property type="project" value="InterPro"/>
</dbReference>
<keyword evidence="10" id="KW-0812">Transmembrane</keyword>
<feature type="active site" description="Proton donor" evidence="6">
    <location>
        <position position="181"/>
    </location>
</feature>
<evidence type="ECO:0000256" key="2">
    <source>
        <dbReference type="ARBA" id="ARBA00004922"/>
    </source>
</evidence>
<proteinExistence type="inferred from homology"/>
<dbReference type="GO" id="GO:0005975">
    <property type="term" value="P:carbohydrate metabolic process"/>
    <property type="evidence" value="ECO:0007669"/>
    <property type="project" value="InterPro"/>
</dbReference>
<dbReference type="Gene3D" id="1.50.10.10">
    <property type="match status" value="1"/>
</dbReference>
<feature type="active site" evidence="6">
    <location>
        <position position="500"/>
    </location>
</feature>
<evidence type="ECO:0000313" key="12">
    <source>
        <dbReference type="Proteomes" id="UP000237438"/>
    </source>
</evidence>
<dbReference type="InterPro" id="IPR036026">
    <property type="entry name" value="Seven-hairpin_glycosidases"/>
</dbReference>
<dbReference type="EC" id="3.2.1.-" evidence="9"/>
<evidence type="ECO:0000256" key="1">
    <source>
        <dbReference type="ARBA" id="ARBA00001913"/>
    </source>
</evidence>
<dbReference type="STRING" id="225359.A0A2S4Q0R7"/>
<sequence length="603" mass="68741">MLAVRRWRILVPSLIFTLLVIYYLSPNRSVWNYCYLCHYPATSDTIPNDSKINWSKIPSRYPVTSYLPLPVGQTKKIPKVQAPAPQETTEQREERIRRRELVRESFNHSWNGYKQHAWLHDEVAPLSGKGKDPFGGWAATLVDSLDTLWILGMKDEFEDAVLAVTGIDFSSSRDNQINVFETTIRYLGGILAAYDISGEKYKSLLTKAMEIGDLLIRSFDTPNRMPVARWNWKTYIEGIPQVASERTLLSELGSLSLEFTRLSQLTGEPKFYDAIQRISNELEKSQSKTKLPGMWPVTIDASIPSFDQNNFITLGGMSDSLYEYLPKQYLLLGGLLSQPRTLYEDFISVAKKHLFTRFYNEENNNLTISGDVYVTGTMIRQEPRGQHLTCFTGGMVALASKIFSRPDELALAEELTQGCIWAYDVSPNGIGPEIFTVLPCPQDGSQCTWNDNLQQKSTNEEYSTFGSPSKTGLEQKLSKSSRLPKGFTAIQDHRYILRPEAIESVFILYRITGKQMYADAAWRMFKAVELASRTPIAAAGIQDVMVKLDFKNPENDDQKIDSMESFWLAETLKYFFLCFEEWDVVSLDDWVLNTEAHPLKRPK</sequence>
<comment type="cofactor">
    <cofactor evidence="1 7">
        <name>Ca(2+)</name>
        <dbReference type="ChEBI" id="CHEBI:29108"/>
    </cofactor>
</comment>
<keyword evidence="9" id="KW-0326">Glycosidase</keyword>
<evidence type="ECO:0000256" key="3">
    <source>
        <dbReference type="ARBA" id="ARBA00007658"/>
    </source>
</evidence>
<dbReference type="GO" id="GO:0005783">
    <property type="term" value="C:endoplasmic reticulum"/>
    <property type="evidence" value="ECO:0007669"/>
    <property type="project" value="TreeGrafter"/>
</dbReference>
<dbReference type="GO" id="GO:0016020">
    <property type="term" value="C:membrane"/>
    <property type="evidence" value="ECO:0007669"/>
    <property type="project" value="InterPro"/>
</dbReference>
<dbReference type="OrthoDB" id="8118055at2759"/>
<feature type="active site" description="Proton donor" evidence="6">
    <location>
        <position position="433"/>
    </location>
</feature>
<dbReference type="AlphaFoldDB" id="A0A2S4Q0R7"/>
<organism evidence="11 12">
    <name type="scientific">Erysiphe pulchra</name>
    <dbReference type="NCBI Taxonomy" id="225359"/>
    <lineage>
        <taxon>Eukaryota</taxon>
        <taxon>Fungi</taxon>
        <taxon>Dikarya</taxon>
        <taxon>Ascomycota</taxon>
        <taxon>Pezizomycotina</taxon>
        <taxon>Leotiomycetes</taxon>
        <taxon>Erysiphales</taxon>
        <taxon>Erysiphaceae</taxon>
        <taxon>Erysiphe</taxon>
    </lineage>
</organism>
<evidence type="ECO:0000313" key="11">
    <source>
        <dbReference type="EMBL" id="POS87847.1"/>
    </source>
</evidence>
<gene>
    <name evidence="11" type="ORF">EPUL_000415</name>
</gene>
<feature type="active site" evidence="6">
    <location>
        <position position="319"/>
    </location>
</feature>
<comment type="caution">
    <text evidence="11">The sequence shown here is derived from an EMBL/GenBank/DDBJ whole genome shotgun (WGS) entry which is preliminary data.</text>
</comment>
<dbReference type="InterPro" id="IPR050749">
    <property type="entry name" value="Glycosyl_Hydrolase_47"/>
</dbReference>
<dbReference type="InterPro" id="IPR001382">
    <property type="entry name" value="Glyco_hydro_47"/>
</dbReference>
<dbReference type="FunFam" id="1.50.10.10:FF:000037">
    <property type="entry name" value="alpha-1,2-Mannosidase"/>
    <property type="match status" value="1"/>
</dbReference>
<protein>
    <recommendedName>
        <fullName evidence="9">alpha-1,2-Mannosidase</fullName>
        <ecNumber evidence="9">3.2.1.-</ecNumber>
    </recommendedName>
</protein>
<keyword evidence="5 8" id="KW-1015">Disulfide bond</keyword>
<keyword evidence="7" id="KW-0106">Calcium</keyword>
<dbReference type="InterPro" id="IPR012341">
    <property type="entry name" value="6hp_glycosidase-like_sf"/>
</dbReference>
<dbReference type="PANTHER" id="PTHR11742:SF49">
    <property type="entry name" value="ALPHA-1,2-MANNOSIDASE"/>
    <property type="match status" value="1"/>
</dbReference>
<keyword evidence="10" id="KW-1133">Transmembrane helix</keyword>
<comment type="pathway">
    <text evidence="2">Protein modification; protein glycosylation.</text>
</comment>
<feature type="binding site" evidence="7">
    <location>
        <position position="594"/>
    </location>
    <ligand>
        <name>Ca(2+)</name>
        <dbReference type="ChEBI" id="CHEBI:29108"/>
    </ligand>
</feature>
<keyword evidence="4 9" id="KW-0378">Hydrolase</keyword>
<dbReference type="GO" id="GO:0036503">
    <property type="term" value="P:ERAD pathway"/>
    <property type="evidence" value="ECO:0007669"/>
    <property type="project" value="UniProtKB-ARBA"/>
</dbReference>
<feature type="transmembrane region" description="Helical" evidence="10">
    <location>
        <begin position="7"/>
        <end position="25"/>
    </location>
</feature>
<evidence type="ECO:0000256" key="4">
    <source>
        <dbReference type="ARBA" id="ARBA00022801"/>
    </source>
</evidence>
<dbReference type="PRINTS" id="PR00747">
    <property type="entry name" value="GLYHDRLASE47"/>
</dbReference>
<evidence type="ECO:0000256" key="6">
    <source>
        <dbReference type="PIRSR" id="PIRSR601382-1"/>
    </source>
</evidence>
<evidence type="ECO:0000256" key="10">
    <source>
        <dbReference type="SAM" id="Phobius"/>
    </source>
</evidence>
<evidence type="ECO:0000256" key="5">
    <source>
        <dbReference type="ARBA" id="ARBA00023157"/>
    </source>
</evidence>
<dbReference type="GO" id="GO:0005509">
    <property type="term" value="F:calcium ion binding"/>
    <property type="evidence" value="ECO:0007669"/>
    <property type="project" value="InterPro"/>
</dbReference>
<dbReference type="Proteomes" id="UP000237438">
    <property type="component" value="Unassembled WGS sequence"/>
</dbReference>
<comment type="similarity">
    <text evidence="3 9">Belongs to the glycosyl hydrolase 47 family.</text>
</comment>
<dbReference type="SUPFAM" id="SSF48225">
    <property type="entry name" value="Seven-hairpin glycosidases"/>
    <property type="match status" value="1"/>
</dbReference>
<evidence type="ECO:0000256" key="8">
    <source>
        <dbReference type="PIRSR" id="PIRSR601382-3"/>
    </source>
</evidence>
<evidence type="ECO:0000256" key="9">
    <source>
        <dbReference type="RuleBase" id="RU361193"/>
    </source>
</evidence>
<keyword evidence="7" id="KW-0479">Metal-binding</keyword>
<feature type="disulfide bond" evidence="8">
    <location>
        <begin position="390"/>
        <end position="419"/>
    </location>
</feature>
<evidence type="ECO:0000256" key="7">
    <source>
        <dbReference type="PIRSR" id="PIRSR601382-2"/>
    </source>
</evidence>
<keyword evidence="10" id="KW-0472">Membrane</keyword>
<name>A0A2S4Q0R7_9PEZI</name>
<feature type="non-terminal residue" evidence="11">
    <location>
        <position position="603"/>
    </location>
</feature>